<name>A0ABP8QBN3_9GAMM</name>
<keyword evidence="2" id="KW-1185">Reference proteome</keyword>
<gene>
    <name evidence="1" type="ORF">GCM10023095_18040</name>
</gene>
<comment type="caution">
    <text evidence="1">The sequence shown here is derived from an EMBL/GenBank/DDBJ whole genome shotgun (WGS) entry which is preliminary data.</text>
</comment>
<dbReference type="Proteomes" id="UP001501321">
    <property type="component" value="Unassembled WGS sequence"/>
</dbReference>
<protein>
    <submittedName>
        <fullName evidence="1">Uncharacterized protein</fullName>
    </submittedName>
</protein>
<sequence>MRISDVDMYMNNLLGSKWGWMLNRHNLKVIPVKVKPTAHAETEKAKAPTKGSLV</sequence>
<organism evidence="1 2">
    <name type="scientific">Pseudaeromonas paramecii</name>
    <dbReference type="NCBI Taxonomy" id="2138166"/>
    <lineage>
        <taxon>Bacteria</taxon>
        <taxon>Pseudomonadati</taxon>
        <taxon>Pseudomonadota</taxon>
        <taxon>Gammaproteobacteria</taxon>
        <taxon>Aeromonadales</taxon>
        <taxon>Aeromonadaceae</taxon>
        <taxon>Pseudaeromonas</taxon>
    </lineage>
</organism>
<accession>A0ABP8QBN3</accession>
<reference evidence="2" key="1">
    <citation type="journal article" date="2019" name="Int. J. Syst. Evol. Microbiol.">
        <title>The Global Catalogue of Microorganisms (GCM) 10K type strain sequencing project: providing services to taxonomists for standard genome sequencing and annotation.</title>
        <authorList>
            <consortium name="The Broad Institute Genomics Platform"/>
            <consortium name="The Broad Institute Genome Sequencing Center for Infectious Disease"/>
            <person name="Wu L."/>
            <person name="Ma J."/>
        </authorList>
    </citation>
    <scope>NUCLEOTIDE SEQUENCE [LARGE SCALE GENOMIC DNA]</scope>
    <source>
        <strain evidence="2">JCM 32226</strain>
    </source>
</reference>
<proteinExistence type="predicted"/>
<evidence type="ECO:0000313" key="1">
    <source>
        <dbReference type="EMBL" id="GAA4498862.1"/>
    </source>
</evidence>
<evidence type="ECO:0000313" key="2">
    <source>
        <dbReference type="Proteomes" id="UP001501321"/>
    </source>
</evidence>
<dbReference type="EMBL" id="BAABFC010000012">
    <property type="protein sequence ID" value="GAA4498862.1"/>
    <property type="molecule type" value="Genomic_DNA"/>
</dbReference>